<name>A0A0X8HVE5_9SACH</name>
<dbReference type="PANTHER" id="PTHR28128:SF1">
    <property type="entry name" value="GOLGI APPARATUS MEMBRANE PROTEIN TVP15"/>
    <property type="match status" value="1"/>
</dbReference>
<feature type="transmembrane region" description="Helical" evidence="5">
    <location>
        <begin position="12"/>
        <end position="34"/>
    </location>
</feature>
<evidence type="ECO:0000256" key="5">
    <source>
        <dbReference type="SAM" id="Phobius"/>
    </source>
</evidence>
<dbReference type="GO" id="GO:0016192">
    <property type="term" value="P:vesicle-mediated transport"/>
    <property type="evidence" value="ECO:0007669"/>
    <property type="project" value="TreeGrafter"/>
</dbReference>
<dbReference type="EMBL" id="CP014247">
    <property type="protein sequence ID" value="AMD22195.1"/>
    <property type="molecule type" value="Genomic_DNA"/>
</dbReference>
<dbReference type="Proteomes" id="UP000243052">
    <property type="component" value="Chromosome vii"/>
</dbReference>
<comment type="subcellular location">
    <subcellularLocation>
        <location evidence="1">Membrane</location>
        <topology evidence="1">Multi-pass membrane protein</topology>
    </subcellularLocation>
</comment>
<organism evidence="6 7">
    <name type="scientific">Eremothecium sinecaudum</name>
    <dbReference type="NCBI Taxonomy" id="45286"/>
    <lineage>
        <taxon>Eukaryota</taxon>
        <taxon>Fungi</taxon>
        <taxon>Dikarya</taxon>
        <taxon>Ascomycota</taxon>
        <taxon>Saccharomycotina</taxon>
        <taxon>Saccharomycetes</taxon>
        <taxon>Saccharomycetales</taxon>
        <taxon>Saccharomycetaceae</taxon>
        <taxon>Eremothecium</taxon>
    </lineage>
</organism>
<dbReference type="PANTHER" id="PTHR28128">
    <property type="entry name" value="GOLGI APPARATUS MEMBRANE PROTEIN TVP15"/>
    <property type="match status" value="1"/>
</dbReference>
<evidence type="ECO:0000256" key="4">
    <source>
        <dbReference type="ARBA" id="ARBA00023136"/>
    </source>
</evidence>
<dbReference type="AlphaFoldDB" id="A0A0X8HVE5"/>
<dbReference type="Pfam" id="PF08507">
    <property type="entry name" value="COPI_assoc"/>
    <property type="match status" value="1"/>
</dbReference>
<dbReference type="RefSeq" id="XP_017989191.1">
    <property type="nucleotide sequence ID" value="XM_018133646.1"/>
</dbReference>
<dbReference type="OrthoDB" id="423534at2759"/>
<accession>A0A0X8HVE5</accession>
<feature type="transmembrane region" description="Helical" evidence="5">
    <location>
        <begin position="96"/>
        <end position="115"/>
    </location>
</feature>
<reference evidence="6 7" key="1">
    <citation type="submission" date="2016-01" db="EMBL/GenBank/DDBJ databases">
        <title>Genome sequence of the yeast Holleya sinecauda.</title>
        <authorList>
            <person name="Dietrich F.S."/>
        </authorList>
    </citation>
    <scope>NUCLEOTIDE SEQUENCE [LARGE SCALE GENOMIC DNA]</scope>
    <source>
        <strain evidence="6 7">ATCC 58844</strain>
    </source>
</reference>
<dbReference type="GeneID" id="28725538"/>
<gene>
    <name evidence="6" type="ORF">AW171_hschr74219</name>
</gene>
<feature type="transmembrane region" description="Helical" evidence="5">
    <location>
        <begin position="70"/>
        <end position="90"/>
    </location>
</feature>
<keyword evidence="4 5" id="KW-0472">Membrane</keyword>
<evidence type="ECO:0000256" key="3">
    <source>
        <dbReference type="ARBA" id="ARBA00022989"/>
    </source>
</evidence>
<evidence type="ECO:0000313" key="6">
    <source>
        <dbReference type="EMBL" id="AMD22195.1"/>
    </source>
</evidence>
<sequence>MSDHDSTLKAIRIANIAAGGVSSLVFVTQLSYIFTSFMEFIRAIFGLAFAIPLVYLEFKPINGLARFASFYYSYLGRGALFILLSSLMVFEGALPIIAVFLLFIGGLVFIALEFTGTIPEPDNFRFEGSGLTVGGDDDEII</sequence>
<feature type="transmembrane region" description="Helical" evidence="5">
    <location>
        <begin position="40"/>
        <end position="58"/>
    </location>
</feature>
<evidence type="ECO:0000256" key="2">
    <source>
        <dbReference type="ARBA" id="ARBA00022692"/>
    </source>
</evidence>
<keyword evidence="2 5" id="KW-0812">Transmembrane</keyword>
<dbReference type="GO" id="GO:0000139">
    <property type="term" value="C:Golgi membrane"/>
    <property type="evidence" value="ECO:0007669"/>
    <property type="project" value="TreeGrafter"/>
</dbReference>
<protein>
    <submittedName>
        <fullName evidence="6">HGL145Cp</fullName>
    </submittedName>
</protein>
<dbReference type="InterPro" id="IPR013714">
    <property type="entry name" value="Golgi_TVP15"/>
</dbReference>
<keyword evidence="7" id="KW-1185">Reference proteome</keyword>
<evidence type="ECO:0000256" key="1">
    <source>
        <dbReference type="ARBA" id="ARBA00004141"/>
    </source>
</evidence>
<evidence type="ECO:0000313" key="7">
    <source>
        <dbReference type="Proteomes" id="UP000243052"/>
    </source>
</evidence>
<keyword evidence="3 5" id="KW-1133">Transmembrane helix</keyword>
<proteinExistence type="predicted"/>